<dbReference type="PANTHER" id="PTHR12526:SF638">
    <property type="entry name" value="SPORE COAT PROTEIN SA"/>
    <property type="match status" value="1"/>
</dbReference>
<dbReference type="EMBL" id="JACBXS010000052">
    <property type="protein sequence ID" value="NYS26558.1"/>
    <property type="molecule type" value="Genomic_DNA"/>
</dbReference>
<name>A0A7Z0L2M9_9RHOB</name>
<proteinExistence type="predicted"/>
<dbReference type="Pfam" id="PF13477">
    <property type="entry name" value="Glyco_trans_4_2"/>
    <property type="match status" value="1"/>
</dbReference>
<dbReference type="Gene3D" id="3.40.50.2000">
    <property type="entry name" value="Glycogen Phosphorylase B"/>
    <property type="match status" value="2"/>
</dbReference>
<dbReference type="InterPro" id="IPR028098">
    <property type="entry name" value="Glyco_trans_4-like_N"/>
</dbReference>
<feature type="domain" description="Glycosyltransferase subfamily 4-like N-terminal" evidence="1">
    <location>
        <begin position="5"/>
        <end position="154"/>
    </location>
</feature>
<dbReference type="CDD" id="cd03808">
    <property type="entry name" value="GT4_CapM-like"/>
    <property type="match status" value="1"/>
</dbReference>
<reference evidence="2 3" key="1">
    <citation type="journal article" date="2000" name="Arch. Microbiol.">
        <title>Rhodobaca bogoriensis gen. nov. and sp. nov., an alkaliphilic purple nonsulfur bacterium from African Rift Valley soda lakes.</title>
        <authorList>
            <person name="Milford A.D."/>
            <person name="Achenbach L.A."/>
            <person name="Jung D.O."/>
            <person name="Madigan M.T."/>
        </authorList>
    </citation>
    <scope>NUCLEOTIDE SEQUENCE [LARGE SCALE GENOMIC DNA]</scope>
    <source>
        <strain evidence="2 3">2376</strain>
    </source>
</reference>
<accession>A0A7Z0L2M9</accession>
<sequence>MEKHVLFIAGNARSLVANRGDLIAEMQLAGHKVSAVVPIEDMLDSVHDLGIEVHPLRLARTGRNPIQDLGTVLRLYKLIKAIVPDVTFAYNIKPVVWGTLAARLGGVPERYSMITGLGTNFVEADGIKARLMRAFLARLYRIGVNGSRTVFFQNPDDLRDFIDLGVMKDARKAILTMGSGVNLDQFPRTPLPAGPMTFVLIARLLHNKGVREFCTAARAVRAEWPEARFVVVGPHDPSLPHAVAASELASWQAEGIVEFTGGVRDVRPHLARATVFVLPSYYREGQPRSALEAMAMGRALIMSDSPGCRETVRDGENGLLVPPRDASALADAMVQLLTRPELVRRMADASYARAVNEYDARKVNRGILKTMGL</sequence>
<dbReference type="RefSeq" id="WP_179907352.1">
    <property type="nucleotide sequence ID" value="NZ_JACBXS010000052.1"/>
</dbReference>
<evidence type="ECO:0000259" key="1">
    <source>
        <dbReference type="Pfam" id="PF13477"/>
    </source>
</evidence>
<protein>
    <submittedName>
        <fullName evidence="2">Glycosyltransferase family 4 protein</fullName>
    </submittedName>
</protein>
<dbReference type="PANTHER" id="PTHR12526">
    <property type="entry name" value="GLYCOSYLTRANSFERASE"/>
    <property type="match status" value="1"/>
</dbReference>
<organism evidence="2 3">
    <name type="scientific">Rhabdonatronobacter sediminivivens</name>
    <dbReference type="NCBI Taxonomy" id="2743469"/>
    <lineage>
        <taxon>Bacteria</taxon>
        <taxon>Pseudomonadati</taxon>
        <taxon>Pseudomonadota</taxon>
        <taxon>Alphaproteobacteria</taxon>
        <taxon>Rhodobacterales</taxon>
        <taxon>Paracoccaceae</taxon>
        <taxon>Rhabdonatronobacter</taxon>
    </lineage>
</organism>
<gene>
    <name evidence="2" type="ORF">HUK65_16350</name>
</gene>
<comment type="caution">
    <text evidence="2">The sequence shown here is derived from an EMBL/GenBank/DDBJ whole genome shotgun (WGS) entry which is preliminary data.</text>
</comment>
<evidence type="ECO:0000313" key="3">
    <source>
        <dbReference type="Proteomes" id="UP000529417"/>
    </source>
</evidence>
<dbReference type="Pfam" id="PF13692">
    <property type="entry name" value="Glyco_trans_1_4"/>
    <property type="match status" value="1"/>
</dbReference>
<keyword evidence="3" id="KW-1185">Reference proteome</keyword>
<dbReference type="AlphaFoldDB" id="A0A7Z0L2M9"/>
<dbReference type="GO" id="GO:0016757">
    <property type="term" value="F:glycosyltransferase activity"/>
    <property type="evidence" value="ECO:0007669"/>
    <property type="project" value="UniProtKB-ARBA"/>
</dbReference>
<keyword evidence="2" id="KW-0808">Transferase</keyword>
<evidence type="ECO:0000313" key="2">
    <source>
        <dbReference type="EMBL" id="NYS26558.1"/>
    </source>
</evidence>
<dbReference type="SUPFAM" id="SSF53756">
    <property type="entry name" value="UDP-Glycosyltransferase/glycogen phosphorylase"/>
    <property type="match status" value="1"/>
</dbReference>
<dbReference type="Proteomes" id="UP000529417">
    <property type="component" value="Unassembled WGS sequence"/>
</dbReference>